<dbReference type="GO" id="GO:0002100">
    <property type="term" value="P:tRNA wobble adenosine to inosine editing"/>
    <property type="evidence" value="ECO:0007669"/>
    <property type="project" value="InterPro"/>
</dbReference>
<dbReference type="Gene3D" id="3.40.140.10">
    <property type="entry name" value="Cytidine Deaminase, domain 2"/>
    <property type="match status" value="1"/>
</dbReference>
<organism evidence="8 9">
    <name type="scientific">Triplophysa rosa</name>
    <name type="common">Cave loach</name>
    <dbReference type="NCBI Taxonomy" id="992332"/>
    <lineage>
        <taxon>Eukaryota</taxon>
        <taxon>Metazoa</taxon>
        <taxon>Chordata</taxon>
        <taxon>Craniata</taxon>
        <taxon>Vertebrata</taxon>
        <taxon>Euteleostomi</taxon>
        <taxon>Actinopterygii</taxon>
        <taxon>Neopterygii</taxon>
        <taxon>Teleostei</taxon>
        <taxon>Ostariophysi</taxon>
        <taxon>Cypriniformes</taxon>
        <taxon>Nemacheilidae</taxon>
        <taxon>Triplophysa</taxon>
    </lineage>
</organism>
<evidence type="ECO:0000313" key="8">
    <source>
        <dbReference type="EMBL" id="KAI7790810.1"/>
    </source>
</evidence>
<dbReference type="InterPro" id="IPR016193">
    <property type="entry name" value="Cytidine_deaminase-like"/>
</dbReference>
<comment type="caution">
    <text evidence="8">The sequence shown here is derived from an EMBL/GenBank/DDBJ whole genome shotgun (WGS) entry which is preliminary data.</text>
</comment>
<dbReference type="GO" id="GO:0008251">
    <property type="term" value="F:tRNA-specific adenosine deaminase activity"/>
    <property type="evidence" value="ECO:0007669"/>
    <property type="project" value="InterPro"/>
</dbReference>
<keyword evidence="3" id="KW-0479">Metal-binding</keyword>
<evidence type="ECO:0000256" key="3">
    <source>
        <dbReference type="ARBA" id="ARBA00022723"/>
    </source>
</evidence>
<dbReference type="Pfam" id="PF14437">
    <property type="entry name" value="MafB19-deam"/>
    <property type="match status" value="1"/>
</dbReference>
<gene>
    <name evidence="8" type="ORF">IRJ41_001925</name>
</gene>
<keyword evidence="5" id="KW-0732">Signal</keyword>
<evidence type="ECO:0000259" key="7">
    <source>
        <dbReference type="Pfam" id="PF14437"/>
    </source>
</evidence>
<dbReference type="GO" id="GO:0046872">
    <property type="term" value="F:metal ion binding"/>
    <property type="evidence" value="ECO:0007669"/>
    <property type="project" value="UniProtKB-KW"/>
</dbReference>
<dbReference type="GO" id="GO:0070006">
    <property type="term" value="F:metalloaminopeptidase activity"/>
    <property type="evidence" value="ECO:0007669"/>
    <property type="project" value="InterPro"/>
</dbReference>
<dbReference type="PANTHER" id="PTHR43330">
    <property type="entry name" value="METHIONINE AMINOPEPTIDASE"/>
    <property type="match status" value="1"/>
</dbReference>
<evidence type="ECO:0000256" key="2">
    <source>
        <dbReference type="ARBA" id="ARBA00022670"/>
    </source>
</evidence>
<sequence>MNNNLALPQILSLIISKSLACEKLNTRYLNNCYMYVSLQPCMMCIGAIKECNLDMVYYAALNNKSTSIIEPNINYYHKEAEEDILALGGIQDEESITDKVLKVSQSRLIWLMTNLFTAIINFVKVGTNTNQLDELCHNLVLANGAIPAPLNYHGFPKSICTSINHEVCHGIPSKNKTLKNGDIVNIDVSVNLDSWYGDSSRTYVVGKIGPAAKRLVKVAEETMWEGIKQVRPGNYTGDIGLYEYTGHGIGKNFHEDPNILNF</sequence>
<evidence type="ECO:0000259" key="6">
    <source>
        <dbReference type="Pfam" id="PF00557"/>
    </source>
</evidence>
<evidence type="ECO:0000256" key="1">
    <source>
        <dbReference type="ARBA" id="ARBA00022438"/>
    </source>
</evidence>
<proteinExistence type="predicted"/>
<feature type="domain" description="Peptidase M24" evidence="6">
    <location>
        <begin position="115"/>
        <end position="260"/>
    </location>
</feature>
<protein>
    <submittedName>
        <fullName evidence="8">Methionine aminopeptidase 1D</fullName>
    </submittedName>
</protein>
<feature type="chain" id="PRO_5040964188" evidence="5">
    <location>
        <begin position="21"/>
        <end position="262"/>
    </location>
</feature>
<dbReference type="PANTHER" id="PTHR43330:SF8">
    <property type="entry name" value="METHIONINE AMINOPEPTIDASE 1D, MITOCHONDRIAL"/>
    <property type="match status" value="1"/>
</dbReference>
<dbReference type="AlphaFoldDB" id="A0A9W7T377"/>
<dbReference type="EMBL" id="JAFHDT010000025">
    <property type="protein sequence ID" value="KAI7790810.1"/>
    <property type="molecule type" value="Genomic_DNA"/>
</dbReference>
<dbReference type="PROSITE" id="PS00680">
    <property type="entry name" value="MAP_1"/>
    <property type="match status" value="1"/>
</dbReference>
<keyword evidence="2" id="KW-0645">Protease</keyword>
<feature type="signal peptide" evidence="5">
    <location>
        <begin position="1"/>
        <end position="20"/>
    </location>
</feature>
<dbReference type="Proteomes" id="UP001059041">
    <property type="component" value="Linkage Group LG25"/>
</dbReference>
<dbReference type="GO" id="GO:0006508">
    <property type="term" value="P:proteolysis"/>
    <property type="evidence" value="ECO:0007669"/>
    <property type="project" value="UniProtKB-KW"/>
</dbReference>
<dbReference type="PRINTS" id="PR00599">
    <property type="entry name" value="MAPEPTIDASE"/>
</dbReference>
<evidence type="ECO:0000256" key="5">
    <source>
        <dbReference type="SAM" id="SignalP"/>
    </source>
</evidence>
<reference evidence="8" key="1">
    <citation type="submission" date="2021-02" db="EMBL/GenBank/DDBJ databases">
        <title>Comparative genomics reveals that relaxation of natural selection precedes convergent phenotypic evolution of cavefish.</title>
        <authorList>
            <person name="Peng Z."/>
        </authorList>
    </citation>
    <scope>NUCLEOTIDE SEQUENCE</scope>
    <source>
        <tissue evidence="8">Muscle</tissue>
    </source>
</reference>
<keyword evidence="1 8" id="KW-0031">Aminopeptidase</keyword>
<dbReference type="InterPro" id="IPR058535">
    <property type="entry name" value="MafB19-deam"/>
</dbReference>
<name>A0A9W7T377_TRIRA</name>
<feature type="non-terminal residue" evidence="8">
    <location>
        <position position="1"/>
    </location>
</feature>
<dbReference type="InterPro" id="IPR000994">
    <property type="entry name" value="Pept_M24"/>
</dbReference>
<accession>A0A9W7T377</accession>
<evidence type="ECO:0000256" key="4">
    <source>
        <dbReference type="ARBA" id="ARBA00022801"/>
    </source>
</evidence>
<dbReference type="InterPro" id="IPR001714">
    <property type="entry name" value="Pept_M24_MAP"/>
</dbReference>
<dbReference type="SUPFAM" id="SSF55920">
    <property type="entry name" value="Creatinase/aminopeptidase"/>
    <property type="match status" value="1"/>
</dbReference>
<evidence type="ECO:0000313" key="9">
    <source>
        <dbReference type="Proteomes" id="UP001059041"/>
    </source>
</evidence>
<dbReference type="InterPro" id="IPR002467">
    <property type="entry name" value="Pept_M24A_MAP1"/>
</dbReference>
<dbReference type="Gene3D" id="3.90.230.10">
    <property type="entry name" value="Creatinase/methionine aminopeptidase superfamily"/>
    <property type="match status" value="1"/>
</dbReference>
<dbReference type="InterPro" id="IPR036005">
    <property type="entry name" value="Creatinase/aminopeptidase-like"/>
</dbReference>
<keyword evidence="9" id="KW-1185">Reference proteome</keyword>
<keyword evidence="4" id="KW-0378">Hydrolase</keyword>
<dbReference type="Pfam" id="PF00557">
    <property type="entry name" value="Peptidase_M24"/>
    <property type="match status" value="1"/>
</dbReference>
<feature type="domain" description="MafB19-like deaminase" evidence="7">
    <location>
        <begin position="20"/>
        <end position="68"/>
    </location>
</feature>
<dbReference type="SUPFAM" id="SSF53927">
    <property type="entry name" value="Cytidine deaminase-like"/>
    <property type="match status" value="1"/>
</dbReference>